<evidence type="ECO:0000313" key="3">
    <source>
        <dbReference type="EMBL" id="KAF2875808.1"/>
    </source>
</evidence>
<dbReference type="GO" id="GO:0008237">
    <property type="term" value="F:metallopeptidase activity"/>
    <property type="evidence" value="ECO:0007669"/>
    <property type="project" value="InterPro"/>
</dbReference>
<gene>
    <name evidence="3" type="ORF">BDV95DRAFT_615764</name>
</gene>
<dbReference type="SUPFAM" id="SSF55486">
    <property type="entry name" value="Metalloproteases ('zincins'), catalytic domain"/>
    <property type="match status" value="1"/>
</dbReference>
<name>A0A7C8IC42_9PLEO</name>
<dbReference type="EMBL" id="JAADJZ010000004">
    <property type="protein sequence ID" value="KAF2875808.1"/>
    <property type="molecule type" value="Genomic_DNA"/>
</dbReference>
<evidence type="ECO:0000313" key="4">
    <source>
        <dbReference type="Proteomes" id="UP000481861"/>
    </source>
</evidence>
<keyword evidence="4" id="KW-1185">Reference proteome</keyword>
<dbReference type="Gene3D" id="3.40.390.10">
    <property type="entry name" value="Collagenase (Catalytic Domain)"/>
    <property type="match status" value="1"/>
</dbReference>
<evidence type="ECO:0000256" key="2">
    <source>
        <dbReference type="SAM" id="MobiDB-lite"/>
    </source>
</evidence>
<sequence length="282" mass="32481">MDGIKQALSTKEKRKKKGKALDLQQRQEYHGRAVFWSPRKIREARVRQSVREQEEKEQQLQKAETAELRKAAKLYKEKIAEEKRIAREAAKYASRYPAAPEFINNKPHDHFDQNSNRRVINACSLAFVKQGTAPLTEAHFQAMKKPFSGKKIKRFAYFTAFHLVHEMMHATQPVTLIDKGNGKLQPDMTAPAIIDIRMPDQQAAYRWDSVRSLTREQALRNAQSYAFFVLGCWLADSGHVLKRSSANEALEPTDECYDPEDAEEEEADNGVLWLYDDVKRSV</sequence>
<dbReference type="Proteomes" id="UP000481861">
    <property type="component" value="Unassembled WGS sequence"/>
</dbReference>
<reference evidence="3 4" key="1">
    <citation type="submission" date="2020-01" db="EMBL/GenBank/DDBJ databases">
        <authorList>
            <consortium name="DOE Joint Genome Institute"/>
            <person name="Haridas S."/>
            <person name="Albert R."/>
            <person name="Binder M."/>
            <person name="Bloem J."/>
            <person name="Labutti K."/>
            <person name="Salamov A."/>
            <person name="Andreopoulos B."/>
            <person name="Baker S.E."/>
            <person name="Barry K."/>
            <person name="Bills G."/>
            <person name="Bluhm B.H."/>
            <person name="Cannon C."/>
            <person name="Castanera R."/>
            <person name="Culley D.E."/>
            <person name="Daum C."/>
            <person name="Ezra D."/>
            <person name="Gonzalez J.B."/>
            <person name="Henrissat B."/>
            <person name="Kuo A."/>
            <person name="Liang C."/>
            <person name="Lipzen A."/>
            <person name="Lutzoni F."/>
            <person name="Magnuson J."/>
            <person name="Mondo S."/>
            <person name="Nolan M."/>
            <person name="Ohm R."/>
            <person name="Pangilinan J."/>
            <person name="Park H.-J.H."/>
            <person name="Ramirez L."/>
            <person name="Alfaro M."/>
            <person name="Sun H."/>
            <person name="Tritt A."/>
            <person name="Yoshinaga Y."/>
            <person name="Zwiers L.-H.L."/>
            <person name="Turgeon B.G."/>
            <person name="Goodwin S.B."/>
            <person name="Spatafora J.W."/>
            <person name="Crous P.W."/>
            <person name="Grigoriev I.V."/>
        </authorList>
    </citation>
    <scope>NUCLEOTIDE SEQUENCE [LARGE SCALE GENOMIC DNA]</scope>
    <source>
        <strain evidence="3 4">CBS 611.86</strain>
    </source>
</reference>
<accession>A0A7C8IC42</accession>
<feature type="region of interest" description="Disordered" evidence="2">
    <location>
        <begin position="1"/>
        <end position="23"/>
    </location>
</feature>
<comment type="caution">
    <text evidence="3">The sequence shown here is derived from an EMBL/GenBank/DDBJ whole genome shotgun (WGS) entry which is preliminary data.</text>
</comment>
<protein>
    <submittedName>
        <fullName evidence="3">Uncharacterized protein</fullName>
    </submittedName>
</protein>
<feature type="coiled-coil region" evidence="1">
    <location>
        <begin position="43"/>
        <end position="71"/>
    </location>
</feature>
<proteinExistence type="predicted"/>
<dbReference type="OrthoDB" id="3797698at2759"/>
<evidence type="ECO:0000256" key="1">
    <source>
        <dbReference type="SAM" id="Coils"/>
    </source>
</evidence>
<dbReference type="InterPro" id="IPR024079">
    <property type="entry name" value="MetalloPept_cat_dom_sf"/>
</dbReference>
<dbReference type="AlphaFoldDB" id="A0A7C8IC42"/>
<keyword evidence="1" id="KW-0175">Coiled coil</keyword>
<organism evidence="3 4">
    <name type="scientific">Massariosphaeria phaeospora</name>
    <dbReference type="NCBI Taxonomy" id="100035"/>
    <lineage>
        <taxon>Eukaryota</taxon>
        <taxon>Fungi</taxon>
        <taxon>Dikarya</taxon>
        <taxon>Ascomycota</taxon>
        <taxon>Pezizomycotina</taxon>
        <taxon>Dothideomycetes</taxon>
        <taxon>Pleosporomycetidae</taxon>
        <taxon>Pleosporales</taxon>
        <taxon>Pleosporales incertae sedis</taxon>
        <taxon>Massariosphaeria</taxon>
    </lineage>
</organism>